<name>A0A2S7IG58_9BACT</name>
<gene>
    <name evidence="1" type="ORF">C5O19_23230</name>
</gene>
<proteinExistence type="predicted"/>
<reference evidence="2" key="1">
    <citation type="submission" date="2018-02" db="EMBL/GenBank/DDBJ databases">
        <title>Genome sequencing of Solimonas sp. HR-BB.</title>
        <authorList>
            <person name="Lee Y."/>
            <person name="Jeon C.O."/>
        </authorList>
    </citation>
    <scope>NUCLEOTIDE SEQUENCE [LARGE SCALE GENOMIC DNA]</scope>
    <source>
        <strain evidence="2">HR-U</strain>
    </source>
</reference>
<dbReference type="RefSeq" id="WP_104715778.1">
    <property type="nucleotide sequence ID" value="NZ_PTRA01000007.1"/>
</dbReference>
<dbReference type="OrthoDB" id="965157at2"/>
<organism evidence="1 2">
    <name type="scientific">Siphonobacter curvatus</name>
    <dbReference type="NCBI Taxonomy" id="2094562"/>
    <lineage>
        <taxon>Bacteria</taxon>
        <taxon>Pseudomonadati</taxon>
        <taxon>Bacteroidota</taxon>
        <taxon>Cytophagia</taxon>
        <taxon>Cytophagales</taxon>
        <taxon>Cytophagaceae</taxon>
        <taxon>Siphonobacter</taxon>
    </lineage>
</organism>
<dbReference type="Proteomes" id="UP000239590">
    <property type="component" value="Unassembled WGS sequence"/>
</dbReference>
<dbReference type="AlphaFoldDB" id="A0A2S7IG58"/>
<comment type="caution">
    <text evidence="1">The sequence shown here is derived from an EMBL/GenBank/DDBJ whole genome shotgun (WGS) entry which is preliminary data.</text>
</comment>
<protein>
    <submittedName>
        <fullName evidence="1">Uncharacterized protein</fullName>
    </submittedName>
</protein>
<accession>A0A2S7IG58</accession>
<evidence type="ECO:0000313" key="1">
    <source>
        <dbReference type="EMBL" id="PQA54083.1"/>
    </source>
</evidence>
<keyword evidence="2" id="KW-1185">Reference proteome</keyword>
<sequence>MNTVSELRELAARLAAFPTEEEKLEFLHRQLAAFSNLSPEQQTRQLLEWEAFHEKEHQVVEKPLPNAENKNAA</sequence>
<evidence type="ECO:0000313" key="2">
    <source>
        <dbReference type="Proteomes" id="UP000239590"/>
    </source>
</evidence>
<dbReference type="EMBL" id="PTRA01000007">
    <property type="protein sequence ID" value="PQA54083.1"/>
    <property type="molecule type" value="Genomic_DNA"/>
</dbReference>